<accession>A0A1W5ZZ68</accession>
<dbReference type="KEGG" id="hmn:HM131_18005"/>
<keyword evidence="3" id="KW-1185">Reference proteome</keyword>
<organism evidence="2 3">
    <name type="scientific">Halobacillus mangrovi</name>
    <dbReference type="NCBI Taxonomy" id="402384"/>
    <lineage>
        <taxon>Bacteria</taxon>
        <taxon>Bacillati</taxon>
        <taxon>Bacillota</taxon>
        <taxon>Bacilli</taxon>
        <taxon>Bacillales</taxon>
        <taxon>Bacillaceae</taxon>
        <taxon>Halobacillus</taxon>
    </lineage>
</organism>
<protein>
    <submittedName>
        <fullName evidence="2">Uncharacterized protein</fullName>
    </submittedName>
</protein>
<evidence type="ECO:0000313" key="3">
    <source>
        <dbReference type="Proteomes" id="UP000192527"/>
    </source>
</evidence>
<name>A0A1W5ZZ68_9BACI</name>
<reference evidence="2 3" key="1">
    <citation type="submission" date="2017-04" db="EMBL/GenBank/DDBJ databases">
        <title>The whole genome sequencing and assembly of Halobacillus mangrovi strain.</title>
        <authorList>
            <person name="Lee S.-J."/>
            <person name="Park M.-K."/>
            <person name="Kim J.-Y."/>
            <person name="Lee Y.-J."/>
            <person name="Yi H."/>
            <person name="Bahn Y.-S."/>
            <person name="Kim J.F."/>
            <person name="Lee D.-W."/>
        </authorList>
    </citation>
    <scope>NUCLEOTIDE SEQUENCE [LARGE SCALE GENOMIC DNA]</scope>
    <source>
        <strain evidence="2 3">KTB 131</strain>
    </source>
</reference>
<dbReference type="Proteomes" id="UP000192527">
    <property type="component" value="Chromosome"/>
</dbReference>
<dbReference type="AlphaFoldDB" id="A0A1W5ZZ68"/>
<feature type="region of interest" description="Disordered" evidence="1">
    <location>
        <begin position="1"/>
        <end position="27"/>
    </location>
</feature>
<proteinExistence type="predicted"/>
<dbReference type="EMBL" id="CP020772">
    <property type="protein sequence ID" value="ARI78618.1"/>
    <property type="molecule type" value="Genomic_DNA"/>
</dbReference>
<feature type="compositionally biased region" description="Basic and acidic residues" evidence="1">
    <location>
        <begin position="1"/>
        <end position="25"/>
    </location>
</feature>
<gene>
    <name evidence="2" type="ORF">HM131_18005</name>
</gene>
<evidence type="ECO:0000313" key="2">
    <source>
        <dbReference type="EMBL" id="ARI78618.1"/>
    </source>
</evidence>
<evidence type="ECO:0000256" key="1">
    <source>
        <dbReference type="SAM" id="MobiDB-lite"/>
    </source>
</evidence>
<sequence>MTRLQWEKDLDETPQRAQRNEEARQFPHRKASYFPAIPYPITNTNPNYLKFESSRIIMLFNGRNVKKRSIKGCEEVKTSGGLL</sequence>